<feature type="compositionally biased region" description="Low complexity" evidence="4">
    <location>
        <begin position="15"/>
        <end position="34"/>
    </location>
</feature>
<accession>A0ABM1TS55</accession>
<sequence length="687" mass="75363">MSSDDGMMQPPSGGQMQASPQQMHHPQPSPQQQQVYPSDSLHMLQRTINGMEEKGLQDRPRYAQLMAMANRAKAVPSPGIPSSPGRGPSPSMGPSSHGSGTPSPIMGPPHPPQGQAPVMNPQPQQAASPHPMGGGPPPQVLSPIQPNQLASSPHNMGPPAPPNNSVMGHMSPSQSSPMSVSMIQQQTAQPQTGHGYPQSYGGLSPYQQQGPHLPPGQQMSLPGQAVGAGTVQGMNDQTQGHPGYGQINGPSGPHMEEGAQRPPQGPGPDPGPIPAGGSLAQGTLGSPGQKASALTPSQMQQLRAQIMAYKFLARNQQIPDHIGMAVQGKRHLPPQPPYQRPTGTPSPGQPTMRPPAPSGPPGPMMGQQQVPQGQPPGISVRRPGMLPHSAPQPIQSSMPPPNTPIQSAPAPQQPPVHPQPVTSRPPNQQTSGGPPSVPAMMQLPQQKQNRITPVAKPEGLDPIEILKERENRLASRIAHRIEELSNLPGSLPEDLRTKATIELRALRLLNFQRQLRAEVISCMRRDSTLETALNPKLYKRSKRQGLREARITEKLEKQQKLEQERKRRQKHQEYLNAVLQHAKDFKDYHRNVLNKIGKVNKAVSTYHANTEREQKKEQERIEKERMRRLMAEDEEGYRKLIDQKKDRRLAFLLSQTDEYIHNLTDMVKQHKAEQKRKLKEKRKQKKK</sequence>
<feature type="compositionally biased region" description="Pro residues" evidence="4">
    <location>
        <begin position="352"/>
        <end position="363"/>
    </location>
</feature>
<keyword evidence="7" id="KW-1185">Reference proteome</keyword>
<dbReference type="InterPro" id="IPR014012">
    <property type="entry name" value="HSA_dom"/>
</dbReference>
<feature type="non-terminal residue" evidence="8">
    <location>
        <position position="687"/>
    </location>
</feature>
<feature type="compositionally biased region" description="Low complexity" evidence="4">
    <location>
        <begin position="170"/>
        <end position="186"/>
    </location>
</feature>
<evidence type="ECO:0000313" key="7">
    <source>
        <dbReference type="Proteomes" id="UP000694941"/>
    </source>
</evidence>
<dbReference type="Pfam" id="PF07529">
    <property type="entry name" value="HSA"/>
    <property type="match status" value="1"/>
</dbReference>
<dbReference type="RefSeq" id="XP_022258711.1">
    <property type="nucleotide sequence ID" value="XM_022403003.1"/>
</dbReference>
<feature type="compositionally biased region" description="Pro residues" evidence="4">
    <location>
        <begin position="105"/>
        <end position="114"/>
    </location>
</feature>
<gene>
    <name evidence="8" type="primary">LOC106474701</name>
</gene>
<feature type="compositionally biased region" description="Pro residues" evidence="4">
    <location>
        <begin position="263"/>
        <end position="273"/>
    </location>
</feature>
<feature type="region of interest" description="Disordered" evidence="4">
    <location>
        <begin position="668"/>
        <end position="687"/>
    </location>
</feature>
<dbReference type="InterPro" id="IPR014978">
    <property type="entry name" value="Gln-Leu-Gln_QLQ"/>
</dbReference>
<feature type="domain" description="HSA" evidence="5">
    <location>
        <begin position="559"/>
        <end position="631"/>
    </location>
</feature>
<feature type="compositionally biased region" description="Basic and acidic residues" evidence="4">
    <location>
        <begin position="51"/>
        <end position="61"/>
    </location>
</feature>
<dbReference type="PANTHER" id="PTHR10799">
    <property type="entry name" value="SNF2/RAD54 HELICASE FAMILY"/>
    <property type="match status" value="1"/>
</dbReference>
<reference evidence="8" key="1">
    <citation type="submission" date="2025-08" db="UniProtKB">
        <authorList>
            <consortium name="RefSeq"/>
        </authorList>
    </citation>
    <scope>IDENTIFICATION</scope>
    <source>
        <tissue evidence="8">Muscle</tissue>
    </source>
</reference>
<dbReference type="PROSITE" id="PS51666">
    <property type="entry name" value="QLQ"/>
    <property type="match status" value="1"/>
</dbReference>
<feature type="compositionally biased region" description="Basic residues" evidence="4">
    <location>
        <begin position="673"/>
        <end position="687"/>
    </location>
</feature>
<dbReference type="Pfam" id="PF08880">
    <property type="entry name" value="QLQ"/>
    <property type="match status" value="1"/>
</dbReference>
<dbReference type="SMART" id="SM00951">
    <property type="entry name" value="QLQ"/>
    <property type="match status" value="1"/>
</dbReference>
<proteinExistence type="predicted"/>
<evidence type="ECO:0000259" key="6">
    <source>
        <dbReference type="PROSITE" id="PS51666"/>
    </source>
</evidence>
<feature type="compositionally biased region" description="Low complexity" evidence="4">
    <location>
        <begin position="76"/>
        <end position="104"/>
    </location>
</feature>
<feature type="region of interest" description="Disordered" evidence="4">
    <location>
        <begin position="1"/>
        <end position="298"/>
    </location>
</feature>
<comment type="subcellular location">
    <subcellularLocation>
        <location evidence="1">Nucleus</location>
    </subcellularLocation>
</comment>
<feature type="compositionally biased region" description="Low complexity" evidence="4">
    <location>
        <begin position="205"/>
        <end position="218"/>
    </location>
</feature>
<evidence type="ECO:0000256" key="1">
    <source>
        <dbReference type="ARBA" id="ARBA00004123"/>
    </source>
</evidence>
<evidence type="ECO:0000256" key="2">
    <source>
        <dbReference type="ARBA" id="ARBA00023015"/>
    </source>
</evidence>
<dbReference type="Proteomes" id="UP000694941">
    <property type="component" value="Unplaced"/>
</dbReference>
<name>A0ABM1TS55_LIMPO</name>
<organism evidence="7 8">
    <name type="scientific">Limulus polyphemus</name>
    <name type="common">Atlantic horseshoe crab</name>
    <dbReference type="NCBI Taxonomy" id="6850"/>
    <lineage>
        <taxon>Eukaryota</taxon>
        <taxon>Metazoa</taxon>
        <taxon>Ecdysozoa</taxon>
        <taxon>Arthropoda</taxon>
        <taxon>Chelicerata</taxon>
        <taxon>Merostomata</taxon>
        <taxon>Xiphosura</taxon>
        <taxon>Limulidae</taxon>
        <taxon>Limulus</taxon>
    </lineage>
</organism>
<evidence type="ECO:0000256" key="4">
    <source>
        <dbReference type="SAM" id="MobiDB-lite"/>
    </source>
</evidence>
<keyword evidence="2" id="KW-0804">Transcription</keyword>
<dbReference type="PROSITE" id="PS51204">
    <property type="entry name" value="HSA"/>
    <property type="match status" value="1"/>
</dbReference>
<feature type="compositionally biased region" description="Low complexity" evidence="4">
    <location>
        <begin position="364"/>
        <end position="377"/>
    </location>
</feature>
<protein>
    <submittedName>
        <fullName evidence="8">Transcription activator BRG1-like</fullName>
    </submittedName>
</protein>
<dbReference type="SMART" id="SM00573">
    <property type="entry name" value="HSA"/>
    <property type="match status" value="1"/>
</dbReference>
<feature type="compositionally biased region" description="Polar residues" evidence="4">
    <location>
        <begin position="424"/>
        <end position="433"/>
    </location>
</feature>
<feature type="compositionally biased region" description="Polar residues" evidence="4">
    <location>
        <begin position="142"/>
        <end position="154"/>
    </location>
</feature>
<evidence type="ECO:0000259" key="5">
    <source>
        <dbReference type="PROSITE" id="PS51204"/>
    </source>
</evidence>
<keyword evidence="3" id="KW-0539">Nucleus</keyword>
<keyword evidence="2" id="KW-0805">Transcription regulation</keyword>
<feature type="domain" description="QLQ" evidence="6">
    <location>
        <begin position="293"/>
        <end position="328"/>
    </location>
</feature>
<dbReference type="Gene3D" id="1.20.5.170">
    <property type="match status" value="1"/>
</dbReference>
<evidence type="ECO:0000313" key="8">
    <source>
        <dbReference type="RefSeq" id="XP_022258711.1"/>
    </source>
</evidence>
<dbReference type="GeneID" id="106474701"/>
<feature type="region of interest" description="Disordered" evidence="4">
    <location>
        <begin position="320"/>
        <end position="440"/>
    </location>
</feature>
<evidence type="ECO:0000256" key="3">
    <source>
        <dbReference type="ARBA" id="ARBA00023242"/>
    </source>
</evidence>